<dbReference type="AlphaFoldDB" id="A0A7S0NGB9"/>
<sequence length="209" mass="23342">MLSISPNRIREINDPCSRILNQLHKILFISQLPPSMEGELSAQRQVVEKYKRALFSHRRLAVHQRGWNLKDELNKLVSGSQEVINLTFYSPTVVHEDAKGASAVKQRITYEELQHFIEQVLSETGYYSCQPTGDDSVVALSDLADADQPGASDRAADVWPESLPRTRLSQHHLPPMQRPIPVCNSSGLASESKPTLLATTRSGERPHAP</sequence>
<accession>A0A7S0NGB9</accession>
<evidence type="ECO:0000313" key="2">
    <source>
        <dbReference type="EMBL" id="CAD8511362.1"/>
    </source>
</evidence>
<feature type="region of interest" description="Disordered" evidence="1">
    <location>
        <begin position="168"/>
        <end position="209"/>
    </location>
</feature>
<reference evidence="2" key="1">
    <citation type="submission" date="2021-01" db="EMBL/GenBank/DDBJ databases">
        <authorList>
            <person name="Corre E."/>
            <person name="Pelletier E."/>
            <person name="Niang G."/>
            <person name="Scheremetjew M."/>
            <person name="Finn R."/>
            <person name="Kale V."/>
            <person name="Holt S."/>
            <person name="Cochrane G."/>
            <person name="Meng A."/>
            <person name="Brown T."/>
            <person name="Cohen L."/>
        </authorList>
    </citation>
    <scope>NUCLEOTIDE SEQUENCE</scope>
    <source>
        <strain evidence="2">CCMP1374</strain>
    </source>
</reference>
<protein>
    <submittedName>
        <fullName evidence="2">Uncharacterized protein</fullName>
    </submittedName>
</protein>
<evidence type="ECO:0000256" key="1">
    <source>
        <dbReference type="SAM" id="MobiDB-lite"/>
    </source>
</evidence>
<gene>
    <name evidence="2" type="ORF">PANT1444_LOCUS21018</name>
</gene>
<name>A0A7S0NGB9_9EUKA</name>
<proteinExistence type="predicted"/>
<organism evidence="2">
    <name type="scientific">Phaeocystis antarctica</name>
    <dbReference type="NCBI Taxonomy" id="33657"/>
    <lineage>
        <taxon>Eukaryota</taxon>
        <taxon>Haptista</taxon>
        <taxon>Haptophyta</taxon>
        <taxon>Prymnesiophyceae</taxon>
        <taxon>Phaeocystales</taxon>
        <taxon>Phaeocystaceae</taxon>
        <taxon>Phaeocystis</taxon>
    </lineage>
</organism>
<feature type="compositionally biased region" description="Polar residues" evidence="1">
    <location>
        <begin position="183"/>
        <end position="201"/>
    </location>
</feature>
<dbReference type="EMBL" id="HBEP01037145">
    <property type="protein sequence ID" value="CAD8511362.1"/>
    <property type="molecule type" value="Transcribed_RNA"/>
</dbReference>